<keyword evidence="1" id="KW-0732">Signal</keyword>
<dbReference type="RefSeq" id="XP_009856706.1">
    <property type="nucleotide sequence ID" value="XM_009858404.1"/>
</dbReference>
<protein>
    <recommendedName>
        <fullName evidence="4">Secreted protein</fullName>
    </recommendedName>
</protein>
<evidence type="ECO:0000313" key="3">
    <source>
        <dbReference type="Proteomes" id="UP000008065"/>
    </source>
</evidence>
<accession>F8N150</accession>
<dbReference type="AlphaFoldDB" id="F8N150"/>
<reference evidence="3" key="1">
    <citation type="journal article" date="2011" name="Genetics">
        <title>Massive changes in genome architecture accompany the transition to self-fertility in the filamentous fungus Neurospora tetrasperma.</title>
        <authorList>
            <person name="Ellison C.E."/>
            <person name="Stajich J.E."/>
            <person name="Jacobson D.J."/>
            <person name="Natvig D.O."/>
            <person name="Lapidus A."/>
            <person name="Foster B."/>
            <person name="Aerts A."/>
            <person name="Riley R."/>
            <person name="Lindquist E.A."/>
            <person name="Grigoriev I.V."/>
            <person name="Taylor J.W."/>
        </authorList>
    </citation>
    <scope>NUCLEOTIDE SEQUENCE [LARGE SCALE GENOMIC DNA]</scope>
    <source>
        <strain evidence="3">FGSC 2508 / P0657</strain>
    </source>
</reference>
<sequence length="118" mass="13285">MLAWVIILKITLSGYFLGIVENIPGRSRSAQLVPVSDQGSCDTGEPVPQRQGWGTYGESSWVRHCLVDEVFDKTKSLWHLDQRSEDKHFTCLVLSEKSFSPRPSTRLPPLIYHEAGEA</sequence>
<evidence type="ECO:0000256" key="1">
    <source>
        <dbReference type="SAM" id="SignalP"/>
    </source>
</evidence>
<dbReference type="VEuPathDB" id="FungiDB:NEUTE1DRAFT_114943"/>
<dbReference type="GeneID" id="20822764"/>
<proteinExistence type="predicted"/>
<dbReference type="EMBL" id="GL891382">
    <property type="protein sequence ID" value="EGO53083.1"/>
    <property type="molecule type" value="Genomic_DNA"/>
</dbReference>
<evidence type="ECO:0008006" key="4">
    <source>
        <dbReference type="Google" id="ProtNLM"/>
    </source>
</evidence>
<dbReference type="HOGENOM" id="CLU_2090533_0_0_1"/>
<organism evidence="2 3">
    <name type="scientific">Neurospora tetrasperma (strain FGSC 2508 / ATCC MYA-4615 / P0657)</name>
    <dbReference type="NCBI Taxonomy" id="510951"/>
    <lineage>
        <taxon>Eukaryota</taxon>
        <taxon>Fungi</taxon>
        <taxon>Dikarya</taxon>
        <taxon>Ascomycota</taxon>
        <taxon>Pezizomycotina</taxon>
        <taxon>Sordariomycetes</taxon>
        <taxon>Sordariomycetidae</taxon>
        <taxon>Sordariales</taxon>
        <taxon>Sordariaceae</taxon>
        <taxon>Neurospora</taxon>
    </lineage>
</organism>
<evidence type="ECO:0000313" key="2">
    <source>
        <dbReference type="EMBL" id="EGO53083.1"/>
    </source>
</evidence>
<keyword evidence="3" id="KW-1185">Reference proteome</keyword>
<name>F8N150_NEUT8</name>
<feature type="chain" id="PRO_5003380773" description="Secreted protein" evidence="1">
    <location>
        <begin position="23"/>
        <end position="118"/>
    </location>
</feature>
<dbReference type="KEGG" id="nte:NEUTE1DRAFT114943"/>
<feature type="signal peptide" evidence="1">
    <location>
        <begin position="1"/>
        <end position="22"/>
    </location>
</feature>
<gene>
    <name evidence="2" type="ORF">NEUTE1DRAFT_114943</name>
</gene>
<dbReference type="Proteomes" id="UP000008065">
    <property type="component" value="Unassembled WGS sequence"/>
</dbReference>